<dbReference type="Gramene" id="CDP03648">
    <property type="protein sequence ID" value="CDP03648"/>
    <property type="gene ID" value="GSCOC_T00016082001"/>
</dbReference>
<dbReference type="AlphaFoldDB" id="A0A068U7Q7"/>
<dbReference type="Proteomes" id="UP000295252">
    <property type="component" value="Chromosome I"/>
</dbReference>
<proteinExistence type="predicted"/>
<dbReference type="STRING" id="49390.A0A068U7Q7"/>
<dbReference type="InterPro" id="IPR044593">
    <property type="entry name" value="FLZ8/MARD1"/>
</dbReference>
<dbReference type="OrthoDB" id="1902692at2759"/>
<organism evidence="1 2">
    <name type="scientific">Coffea canephora</name>
    <name type="common">Robusta coffee</name>
    <dbReference type="NCBI Taxonomy" id="49390"/>
    <lineage>
        <taxon>Eukaryota</taxon>
        <taxon>Viridiplantae</taxon>
        <taxon>Streptophyta</taxon>
        <taxon>Embryophyta</taxon>
        <taxon>Tracheophyta</taxon>
        <taxon>Spermatophyta</taxon>
        <taxon>Magnoliopsida</taxon>
        <taxon>eudicotyledons</taxon>
        <taxon>Gunneridae</taxon>
        <taxon>Pentapetalae</taxon>
        <taxon>asterids</taxon>
        <taxon>lamiids</taxon>
        <taxon>Gentianales</taxon>
        <taxon>Rubiaceae</taxon>
        <taxon>Ixoroideae</taxon>
        <taxon>Gardenieae complex</taxon>
        <taxon>Bertiereae - Coffeeae clade</taxon>
        <taxon>Coffeeae</taxon>
        <taxon>Coffea</taxon>
    </lineage>
</organism>
<dbReference type="InParanoid" id="A0A068U7Q7"/>
<evidence type="ECO:0008006" key="3">
    <source>
        <dbReference type="Google" id="ProtNLM"/>
    </source>
</evidence>
<keyword evidence="2" id="KW-1185">Reference proteome</keyword>
<gene>
    <name evidence="1" type="ORF">GSCOC_T00016082001</name>
</gene>
<protein>
    <recommendedName>
        <fullName evidence="3">FLZ-type domain-containing protein</fullName>
    </recommendedName>
</protein>
<sequence length="269" mass="28604">MLRNRSRAVTNNQALTSDYHSSLVSSPTTPTQNTTSIASSFLRSPRIFDGILASRSLSDADNAKSPTPILDAKPFSNFVKPFGYDRNSSVKSHSSSLDNTTGTNKHTYEKVGGVGLALVDSLNDEKYDANFSKPNSKMVLFGAKLKVGIPPLPSSAFSSAATPKSPADFGIKTRNSICLSSLSGLGGSPSCCIRGKDSPVELAEGLSLSEMELSEDYTCVITHGPSPKTTHIFHDCVLENCCGVVKLSDLEKDGGLLTDDPTSVCRSIF</sequence>
<accession>A0A068U7Q7</accession>
<dbReference type="PANTHER" id="PTHR46443">
    <property type="entry name" value="FCS-LIKE ZINC FINGER 8"/>
    <property type="match status" value="1"/>
</dbReference>
<dbReference type="EMBL" id="HG739095">
    <property type="protein sequence ID" value="CDP03648.1"/>
    <property type="molecule type" value="Genomic_DNA"/>
</dbReference>
<dbReference type="PANTHER" id="PTHR46443:SF3">
    <property type="entry name" value="PROTEIN MARD1"/>
    <property type="match status" value="1"/>
</dbReference>
<dbReference type="PhylomeDB" id="A0A068U7Q7"/>
<reference evidence="2" key="1">
    <citation type="journal article" date="2014" name="Science">
        <title>The coffee genome provides insight into the convergent evolution of caffeine biosynthesis.</title>
        <authorList>
            <person name="Denoeud F."/>
            <person name="Carretero-Paulet L."/>
            <person name="Dereeper A."/>
            <person name="Droc G."/>
            <person name="Guyot R."/>
            <person name="Pietrella M."/>
            <person name="Zheng C."/>
            <person name="Alberti A."/>
            <person name="Anthony F."/>
            <person name="Aprea G."/>
            <person name="Aury J.M."/>
            <person name="Bento P."/>
            <person name="Bernard M."/>
            <person name="Bocs S."/>
            <person name="Campa C."/>
            <person name="Cenci A."/>
            <person name="Combes M.C."/>
            <person name="Crouzillat D."/>
            <person name="Da Silva C."/>
            <person name="Daddiego L."/>
            <person name="De Bellis F."/>
            <person name="Dussert S."/>
            <person name="Garsmeur O."/>
            <person name="Gayraud T."/>
            <person name="Guignon V."/>
            <person name="Jahn K."/>
            <person name="Jamilloux V."/>
            <person name="Joet T."/>
            <person name="Labadie K."/>
            <person name="Lan T."/>
            <person name="Leclercq J."/>
            <person name="Lepelley M."/>
            <person name="Leroy T."/>
            <person name="Li L.T."/>
            <person name="Librado P."/>
            <person name="Lopez L."/>
            <person name="Munoz A."/>
            <person name="Noel B."/>
            <person name="Pallavicini A."/>
            <person name="Perrotta G."/>
            <person name="Poncet V."/>
            <person name="Pot D."/>
            <person name="Priyono X."/>
            <person name="Rigoreau M."/>
            <person name="Rouard M."/>
            <person name="Rozas J."/>
            <person name="Tranchant-Dubreuil C."/>
            <person name="VanBuren R."/>
            <person name="Zhang Q."/>
            <person name="Andrade A.C."/>
            <person name="Argout X."/>
            <person name="Bertrand B."/>
            <person name="de Kochko A."/>
            <person name="Graziosi G."/>
            <person name="Henry R.J."/>
            <person name="Jayarama X."/>
            <person name="Ming R."/>
            <person name="Nagai C."/>
            <person name="Rounsley S."/>
            <person name="Sankoff D."/>
            <person name="Giuliano G."/>
            <person name="Albert V.A."/>
            <person name="Wincker P."/>
            <person name="Lashermes P."/>
        </authorList>
    </citation>
    <scope>NUCLEOTIDE SEQUENCE [LARGE SCALE GENOMIC DNA]</scope>
    <source>
        <strain evidence="2">cv. DH200-94</strain>
    </source>
</reference>
<name>A0A068U7Q7_COFCA</name>
<dbReference type="OMA" id="PSLMGDH"/>
<evidence type="ECO:0000313" key="2">
    <source>
        <dbReference type="Proteomes" id="UP000295252"/>
    </source>
</evidence>
<evidence type="ECO:0000313" key="1">
    <source>
        <dbReference type="EMBL" id="CDP03648.1"/>
    </source>
</evidence>